<dbReference type="PANTHER" id="PTHR37232">
    <property type="entry name" value="FASCICLIN DOMAIN PROTEIN"/>
    <property type="match status" value="1"/>
</dbReference>
<keyword evidence="2" id="KW-0472">Membrane</keyword>
<evidence type="ECO:0000256" key="2">
    <source>
        <dbReference type="SAM" id="Phobius"/>
    </source>
</evidence>
<dbReference type="Gramene" id="OMERI03G09150.5">
    <property type="protein sequence ID" value="OMERI03G09150.5"/>
    <property type="gene ID" value="OMERI03G09150"/>
</dbReference>
<keyword evidence="4" id="KW-1185">Reference proteome</keyword>
<dbReference type="eggNOG" id="ENOG502RZC1">
    <property type="taxonomic scope" value="Eukaryota"/>
</dbReference>
<feature type="compositionally biased region" description="Low complexity" evidence="1">
    <location>
        <begin position="46"/>
        <end position="70"/>
    </location>
</feature>
<organism evidence="3">
    <name type="scientific">Oryza meridionalis</name>
    <dbReference type="NCBI Taxonomy" id="40149"/>
    <lineage>
        <taxon>Eukaryota</taxon>
        <taxon>Viridiplantae</taxon>
        <taxon>Streptophyta</taxon>
        <taxon>Embryophyta</taxon>
        <taxon>Tracheophyta</taxon>
        <taxon>Spermatophyta</taxon>
        <taxon>Magnoliopsida</taxon>
        <taxon>Liliopsida</taxon>
        <taxon>Poales</taxon>
        <taxon>Poaceae</taxon>
        <taxon>BOP clade</taxon>
        <taxon>Oryzoideae</taxon>
        <taxon>Oryzeae</taxon>
        <taxon>Oryzinae</taxon>
        <taxon>Oryza</taxon>
    </lineage>
</organism>
<reference evidence="3" key="2">
    <citation type="submission" date="2018-05" db="EMBL/GenBank/DDBJ databases">
        <title>OmerRS3 (Oryza meridionalis Reference Sequence Version 3).</title>
        <authorList>
            <person name="Zhang J."/>
            <person name="Kudrna D."/>
            <person name="Lee S."/>
            <person name="Talag J."/>
            <person name="Welchert J."/>
            <person name="Wing R.A."/>
        </authorList>
    </citation>
    <scope>NUCLEOTIDE SEQUENCE [LARGE SCALE GENOMIC DNA]</scope>
    <source>
        <strain evidence="3">cv. OR44</strain>
    </source>
</reference>
<feature type="transmembrane region" description="Helical" evidence="2">
    <location>
        <begin position="21"/>
        <end position="43"/>
    </location>
</feature>
<accession>A0A0E0CXN8</accession>
<reference evidence="3" key="1">
    <citation type="submission" date="2015-04" db="UniProtKB">
        <authorList>
            <consortium name="EnsemblPlants"/>
        </authorList>
    </citation>
    <scope>IDENTIFICATION</scope>
</reference>
<dbReference type="EnsemblPlants" id="OMERI03G09150.5">
    <property type="protein sequence ID" value="OMERI03G09150.5"/>
    <property type="gene ID" value="OMERI03G09150"/>
</dbReference>
<keyword evidence="2" id="KW-1133">Transmembrane helix</keyword>
<evidence type="ECO:0008006" key="5">
    <source>
        <dbReference type="Google" id="ProtNLM"/>
    </source>
</evidence>
<protein>
    <recommendedName>
        <fullName evidence="5">FAS1 domain-containing protein</fullName>
    </recommendedName>
</protein>
<feature type="region of interest" description="Disordered" evidence="1">
    <location>
        <begin position="46"/>
        <end position="75"/>
    </location>
</feature>
<dbReference type="AlphaFoldDB" id="A0A0E0CXN8"/>
<sequence>MLPKRRKTLFLVRPRLLWQRHLHAGVAGGAFAATLLFLVLVLLSTSAPSSSPPSLRDSSVVSSGRRSSSSSPPPFVNCDDMTASLGEFGDMMVSMLPKNLAFTVFVPSPESFRRVLKLRRPNDSAVDGNVADDDATYAVVSRVLGFSAVPRRLRAADVVPPRRRQQVVAVAPVLESVSGLRISAWRRDVDGALVVNGVPSECVDIVKERDIIVHVMAGVLMDAEFERIRVNSEGLVEQPLLRSPHLFGNLVGVPTPRCRGAARATMDEDRAVEAAASAWPGPSRRRRLIEFLLHASTMGFCGARGGRAVTSWLLEPLRDSNLELFALVAVWIASKIHELKPLSVKSLKALGDRIIADQHFTCRDFANAVTAYAISVPKQRWEFPILPWVKFTTSYDEEEIMKVALTILMHLCRWYLEITNGRLLMSIASRDR</sequence>
<name>A0A0E0CXN8_9ORYZ</name>
<evidence type="ECO:0000256" key="1">
    <source>
        <dbReference type="SAM" id="MobiDB-lite"/>
    </source>
</evidence>
<dbReference type="PANTHER" id="PTHR37232:SF2">
    <property type="entry name" value="FAS1 DOMAIN-CONTAINING PROTEIN"/>
    <property type="match status" value="1"/>
</dbReference>
<dbReference type="Proteomes" id="UP000008021">
    <property type="component" value="Chromosome 3"/>
</dbReference>
<proteinExistence type="predicted"/>
<evidence type="ECO:0000313" key="3">
    <source>
        <dbReference type="EnsemblPlants" id="OMERI03G09150.5"/>
    </source>
</evidence>
<keyword evidence="2" id="KW-0812">Transmembrane</keyword>
<evidence type="ECO:0000313" key="4">
    <source>
        <dbReference type="Proteomes" id="UP000008021"/>
    </source>
</evidence>